<gene>
    <name evidence="10" type="ORF">SAMN04488058_1013</name>
</gene>
<dbReference type="CDD" id="cd17574">
    <property type="entry name" value="REC_OmpR"/>
    <property type="match status" value="1"/>
</dbReference>
<keyword evidence="3" id="KW-0805">Transcription regulation</keyword>
<feature type="modified residue" description="4-aspartylphosphate" evidence="6">
    <location>
        <position position="76"/>
    </location>
</feature>
<reference evidence="11" key="1">
    <citation type="submission" date="2016-10" db="EMBL/GenBank/DDBJ databases">
        <authorList>
            <person name="Varghese N."/>
            <person name="Submissions S."/>
        </authorList>
    </citation>
    <scope>NUCLEOTIDE SEQUENCE [LARGE SCALE GENOMIC DNA]</scope>
    <source>
        <strain evidence="11">CGMCC 1.10218</strain>
    </source>
</reference>
<keyword evidence="11" id="KW-1185">Reference proteome</keyword>
<dbReference type="GO" id="GO:0006355">
    <property type="term" value="P:regulation of DNA-templated transcription"/>
    <property type="evidence" value="ECO:0007669"/>
    <property type="project" value="InterPro"/>
</dbReference>
<protein>
    <submittedName>
        <fullName evidence="10">Two-component system, OmpR family, response regulator AdeR</fullName>
    </submittedName>
</protein>
<dbReference type="Gene3D" id="3.40.50.2300">
    <property type="match status" value="1"/>
</dbReference>
<accession>A0A1H6RLY9</accession>
<evidence type="ECO:0000256" key="1">
    <source>
        <dbReference type="ARBA" id="ARBA00022553"/>
    </source>
</evidence>
<evidence type="ECO:0000256" key="5">
    <source>
        <dbReference type="ARBA" id="ARBA00023163"/>
    </source>
</evidence>
<dbReference type="GO" id="GO:0000156">
    <property type="term" value="F:phosphorelay response regulator activity"/>
    <property type="evidence" value="ECO:0007669"/>
    <property type="project" value="TreeGrafter"/>
</dbReference>
<dbReference type="GO" id="GO:0032993">
    <property type="term" value="C:protein-DNA complex"/>
    <property type="evidence" value="ECO:0007669"/>
    <property type="project" value="TreeGrafter"/>
</dbReference>
<dbReference type="CDD" id="cd00383">
    <property type="entry name" value="trans_reg_C"/>
    <property type="match status" value="1"/>
</dbReference>
<dbReference type="FunFam" id="3.40.50.2300:FF:000001">
    <property type="entry name" value="DNA-binding response regulator PhoB"/>
    <property type="match status" value="1"/>
</dbReference>
<dbReference type="Pfam" id="PF00486">
    <property type="entry name" value="Trans_reg_C"/>
    <property type="match status" value="1"/>
</dbReference>
<name>A0A1H6RLY9_9DEIO</name>
<dbReference type="GO" id="GO:0005829">
    <property type="term" value="C:cytosol"/>
    <property type="evidence" value="ECO:0007669"/>
    <property type="project" value="TreeGrafter"/>
</dbReference>
<dbReference type="InterPro" id="IPR039420">
    <property type="entry name" value="WalR-like"/>
</dbReference>
<dbReference type="PROSITE" id="PS50110">
    <property type="entry name" value="RESPONSE_REGULATORY"/>
    <property type="match status" value="1"/>
</dbReference>
<dbReference type="SMART" id="SM00448">
    <property type="entry name" value="REC"/>
    <property type="match status" value="1"/>
</dbReference>
<keyword evidence="2" id="KW-0902">Two-component regulatory system</keyword>
<dbReference type="PROSITE" id="PS51755">
    <property type="entry name" value="OMPR_PHOB"/>
    <property type="match status" value="1"/>
</dbReference>
<keyword evidence="1 6" id="KW-0597">Phosphoprotein</keyword>
<dbReference type="Gene3D" id="6.10.250.690">
    <property type="match status" value="1"/>
</dbReference>
<evidence type="ECO:0000256" key="6">
    <source>
        <dbReference type="PROSITE-ProRule" id="PRU00169"/>
    </source>
</evidence>
<evidence type="ECO:0000256" key="4">
    <source>
        <dbReference type="ARBA" id="ARBA00023125"/>
    </source>
</evidence>
<dbReference type="Gene3D" id="1.10.10.10">
    <property type="entry name" value="Winged helix-like DNA-binding domain superfamily/Winged helix DNA-binding domain"/>
    <property type="match status" value="1"/>
</dbReference>
<dbReference type="InterPro" id="IPR001789">
    <property type="entry name" value="Sig_transdc_resp-reg_receiver"/>
</dbReference>
<dbReference type="InterPro" id="IPR011006">
    <property type="entry name" value="CheY-like_superfamily"/>
</dbReference>
<evidence type="ECO:0000313" key="10">
    <source>
        <dbReference type="EMBL" id="SEI56828.1"/>
    </source>
</evidence>
<sequence>MDKFSRPAPGALLARVPTLGGVTPGQLVLIVEDEPDIAEVLEVYLRREGFRTERASTGPGALRLHRAARPDLVLLDVNLPELDGFEVLRRIRETAQTPVIMVTAFAEDLDKLLGLKMGADDYVVKPFSPLEVVARVGAVLRRAGVQTGGQPLRFAGLELDPLAVRVRVAGHRLDVTMTEYRLLEHLLRHRGRVCTRAELLEVALPDSDALERVIDTHLWNLRRKLEAAGQRNIIQTVRGVGFRLADE</sequence>
<dbReference type="EMBL" id="FNZA01000001">
    <property type="protein sequence ID" value="SEI56828.1"/>
    <property type="molecule type" value="Genomic_DNA"/>
</dbReference>
<dbReference type="OrthoDB" id="9790442at2"/>
<dbReference type="SUPFAM" id="SSF46894">
    <property type="entry name" value="C-terminal effector domain of the bipartite response regulators"/>
    <property type="match status" value="1"/>
</dbReference>
<dbReference type="GO" id="GO:0000976">
    <property type="term" value="F:transcription cis-regulatory region binding"/>
    <property type="evidence" value="ECO:0007669"/>
    <property type="project" value="TreeGrafter"/>
</dbReference>
<dbReference type="InterPro" id="IPR001867">
    <property type="entry name" value="OmpR/PhoB-type_DNA-bd"/>
</dbReference>
<evidence type="ECO:0000256" key="2">
    <source>
        <dbReference type="ARBA" id="ARBA00023012"/>
    </source>
</evidence>
<dbReference type="SMART" id="SM00862">
    <property type="entry name" value="Trans_reg_C"/>
    <property type="match status" value="1"/>
</dbReference>
<dbReference type="PANTHER" id="PTHR48111:SF59">
    <property type="entry name" value="TRANSCRIPTIONAL REGULATORY PROTEIN BAER"/>
    <property type="match status" value="1"/>
</dbReference>
<feature type="domain" description="Response regulatory" evidence="8">
    <location>
        <begin position="27"/>
        <end position="140"/>
    </location>
</feature>
<dbReference type="AlphaFoldDB" id="A0A1H6RLY9"/>
<feature type="domain" description="OmpR/PhoB-type" evidence="9">
    <location>
        <begin position="149"/>
        <end position="246"/>
    </location>
</feature>
<dbReference type="Pfam" id="PF00072">
    <property type="entry name" value="Response_reg"/>
    <property type="match status" value="1"/>
</dbReference>
<feature type="DNA-binding region" description="OmpR/PhoB-type" evidence="7">
    <location>
        <begin position="149"/>
        <end position="246"/>
    </location>
</feature>
<keyword evidence="4 7" id="KW-0238">DNA-binding</keyword>
<dbReference type="Proteomes" id="UP000199223">
    <property type="component" value="Unassembled WGS sequence"/>
</dbReference>
<evidence type="ECO:0000259" key="9">
    <source>
        <dbReference type="PROSITE" id="PS51755"/>
    </source>
</evidence>
<dbReference type="SUPFAM" id="SSF52172">
    <property type="entry name" value="CheY-like"/>
    <property type="match status" value="1"/>
</dbReference>
<evidence type="ECO:0000256" key="7">
    <source>
        <dbReference type="PROSITE-ProRule" id="PRU01091"/>
    </source>
</evidence>
<dbReference type="InterPro" id="IPR036388">
    <property type="entry name" value="WH-like_DNA-bd_sf"/>
</dbReference>
<dbReference type="PANTHER" id="PTHR48111">
    <property type="entry name" value="REGULATOR OF RPOS"/>
    <property type="match status" value="1"/>
</dbReference>
<dbReference type="STRING" id="856736.SAMN04488058_1013"/>
<evidence type="ECO:0000259" key="8">
    <source>
        <dbReference type="PROSITE" id="PS50110"/>
    </source>
</evidence>
<dbReference type="InterPro" id="IPR016032">
    <property type="entry name" value="Sig_transdc_resp-reg_C-effctor"/>
</dbReference>
<keyword evidence="5" id="KW-0804">Transcription</keyword>
<proteinExistence type="predicted"/>
<organism evidence="10 11">
    <name type="scientific">Deinococcus reticulitermitis</name>
    <dbReference type="NCBI Taxonomy" id="856736"/>
    <lineage>
        <taxon>Bacteria</taxon>
        <taxon>Thermotogati</taxon>
        <taxon>Deinococcota</taxon>
        <taxon>Deinococci</taxon>
        <taxon>Deinococcales</taxon>
        <taxon>Deinococcaceae</taxon>
        <taxon>Deinococcus</taxon>
    </lineage>
</organism>
<evidence type="ECO:0000256" key="3">
    <source>
        <dbReference type="ARBA" id="ARBA00023015"/>
    </source>
</evidence>
<evidence type="ECO:0000313" key="11">
    <source>
        <dbReference type="Proteomes" id="UP000199223"/>
    </source>
</evidence>